<dbReference type="GeneID" id="45767720"/>
<dbReference type="RefSeq" id="WP_054429077.1">
    <property type="nucleotide sequence ID" value="NZ_CP011530.1"/>
</dbReference>
<evidence type="ECO:0000313" key="1">
    <source>
        <dbReference type="EMBL" id="KPG05281.1"/>
    </source>
</evidence>
<evidence type="ECO:0000313" key="2">
    <source>
        <dbReference type="Proteomes" id="UP000037843"/>
    </source>
</evidence>
<comment type="caution">
    <text evidence="1">The sequence shown here is derived from an EMBL/GenBank/DDBJ whole genome shotgun (WGS) entry which is preliminary data.</text>
</comment>
<sequence>MTEGRFVPFVPSEGIRGWAKKRGARWITQQCAGALTVGLLAVAAAATSDLAFKILVSCAYATMIIDSLCLYEPGHGRTQAQRARERMEADGGWSEWMIAFWSDMHYSIKSNHANFVLWLTIQTILFLPLALMPQVSTPIFFVAIIIRELLARMGPFTAVTAEYREFQERGYAS</sequence>
<dbReference type="Proteomes" id="UP000037843">
    <property type="component" value="Unassembled WGS sequence"/>
</dbReference>
<organism evidence="1 2">
    <name type="scientific">Mycobacteroides immunogenum</name>
    <dbReference type="NCBI Taxonomy" id="83262"/>
    <lineage>
        <taxon>Bacteria</taxon>
        <taxon>Bacillati</taxon>
        <taxon>Actinomycetota</taxon>
        <taxon>Actinomycetes</taxon>
        <taxon>Mycobacteriales</taxon>
        <taxon>Mycobacteriaceae</taxon>
        <taxon>Mycobacteroides</taxon>
    </lineage>
</organism>
<protein>
    <submittedName>
        <fullName evidence="1">Uncharacterized protein</fullName>
    </submittedName>
</protein>
<accession>A0A7V8LKZ8</accession>
<dbReference type="EMBL" id="LJFO01000015">
    <property type="protein sequence ID" value="KPG05281.1"/>
    <property type="molecule type" value="Genomic_DNA"/>
</dbReference>
<reference evidence="1 2" key="1">
    <citation type="submission" date="2015-09" db="EMBL/GenBank/DDBJ databases">
        <title>Genome Sequences of Mycobacterium immunogenum Isolates, Recuperated from a Chloraminated Drinking Water Distribution System Simulator Subjected to Episodes of Nitrification.</title>
        <authorList>
            <person name="Gomez-Alvarez V."/>
            <person name="Revetta R.P."/>
        </authorList>
    </citation>
    <scope>NUCLEOTIDE SEQUENCE [LARGE SCALE GENOMIC DNA]</scope>
    <source>
        <strain evidence="1 2">H008</strain>
    </source>
</reference>
<name>A0A7V8LKZ8_9MYCO</name>
<proteinExistence type="predicted"/>
<gene>
    <name evidence="1" type="ORF">AN908_22850</name>
</gene>
<dbReference type="AlphaFoldDB" id="A0A7V8LKZ8"/>